<dbReference type="SUPFAM" id="SSF54637">
    <property type="entry name" value="Thioesterase/thiol ester dehydrase-isomerase"/>
    <property type="match status" value="1"/>
</dbReference>
<proteinExistence type="predicted"/>
<accession>A0AAJ6DDF0</accession>
<reference evidence="1 2" key="1">
    <citation type="submission" date="2023-03" db="EMBL/GenBank/DDBJ databases">
        <title>Complete genome sequences of several Auritidibacter ignavus strains isolated from ear infections.</title>
        <authorList>
            <person name="Baehr T."/>
            <person name="Baumhoegger A.M."/>
        </authorList>
    </citation>
    <scope>NUCLEOTIDE SEQUENCE [LARGE SCALE GENOMIC DNA]</scope>
    <source>
        <strain evidence="1 2">BABAE-6</strain>
    </source>
</reference>
<dbReference type="Gene3D" id="3.10.129.10">
    <property type="entry name" value="Hotdog Thioesterase"/>
    <property type="match status" value="1"/>
</dbReference>
<gene>
    <name evidence="1" type="ORF">QDX21_06510</name>
</gene>
<dbReference type="EC" id="3.1.2.-" evidence="1"/>
<dbReference type="EMBL" id="CP122566">
    <property type="protein sequence ID" value="WGH94424.1"/>
    <property type="molecule type" value="Genomic_DNA"/>
</dbReference>
<keyword evidence="2" id="KW-1185">Reference proteome</keyword>
<dbReference type="PANTHER" id="PTHR31793">
    <property type="entry name" value="4-HYDROXYBENZOYL-COA THIOESTERASE FAMILY MEMBER"/>
    <property type="match status" value="1"/>
</dbReference>
<dbReference type="GO" id="GO:0047617">
    <property type="term" value="F:fatty acyl-CoA hydrolase activity"/>
    <property type="evidence" value="ECO:0007669"/>
    <property type="project" value="TreeGrafter"/>
</dbReference>
<name>A0AAJ6DDF0_9MICC</name>
<organism evidence="1 2">
    <name type="scientific">Auritidibacter ignavus</name>
    <dbReference type="NCBI Taxonomy" id="678932"/>
    <lineage>
        <taxon>Bacteria</taxon>
        <taxon>Bacillati</taxon>
        <taxon>Actinomycetota</taxon>
        <taxon>Actinomycetes</taxon>
        <taxon>Micrococcales</taxon>
        <taxon>Micrococcaceae</taxon>
        <taxon>Auritidibacter</taxon>
    </lineage>
</organism>
<evidence type="ECO:0000313" key="2">
    <source>
        <dbReference type="Proteomes" id="UP001224674"/>
    </source>
</evidence>
<dbReference type="Pfam" id="PF13279">
    <property type="entry name" value="4HBT_2"/>
    <property type="match status" value="1"/>
</dbReference>
<dbReference type="InterPro" id="IPR029069">
    <property type="entry name" value="HotDog_dom_sf"/>
</dbReference>
<dbReference type="CDD" id="cd00586">
    <property type="entry name" value="4HBT"/>
    <property type="match status" value="1"/>
</dbReference>
<dbReference type="InterPro" id="IPR050563">
    <property type="entry name" value="4-hydroxybenzoyl-CoA_TE"/>
</dbReference>
<dbReference type="RefSeq" id="WP_110110810.1">
    <property type="nucleotide sequence ID" value="NZ_CP122566.1"/>
</dbReference>
<protein>
    <submittedName>
        <fullName evidence="1">Thioesterase family protein</fullName>
        <ecNumber evidence="1">3.1.2.-</ecNumber>
    </submittedName>
</protein>
<keyword evidence="1" id="KW-0378">Hydrolase</keyword>
<evidence type="ECO:0000313" key="1">
    <source>
        <dbReference type="EMBL" id="WGH94424.1"/>
    </source>
</evidence>
<dbReference type="AlphaFoldDB" id="A0AAJ6DDF0"/>
<sequence length="160" mass="17473">MSPVSTNSSHGVSTTVQIHLRWGDMDAYGHVNNVQIVRLMEEARVLAFGTPSGTGAPESEDQPEVAAPIDLISSVPEGVLTLISEHTVRYRRQLPYRRQPVPVRLQITKVKAAAIEVGYEFIDPVTAEVAVTASSTMVFVDAESGRPVRLNDEQKARLHG</sequence>
<dbReference type="Proteomes" id="UP001224674">
    <property type="component" value="Chromosome"/>
</dbReference>
<dbReference type="PANTHER" id="PTHR31793:SF24">
    <property type="entry name" value="LONG-CHAIN ACYL-COA THIOESTERASE FADM"/>
    <property type="match status" value="1"/>
</dbReference>